<dbReference type="GO" id="GO:0006139">
    <property type="term" value="P:nucleobase-containing compound metabolic process"/>
    <property type="evidence" value="ECO:0007669"/>
    <property type="project" value="UniProtKB-ARBA"/>
</dbReference>
<dbReference type="AlphaFoldDB" id="A0AAN6KMF4"/>
<dbReference type="Gene3D" id="3.40.140.10">
    <property type="entry name" value="Cytidine Deaminase, domain 2"/>
    <property type="match status" value="1"/>
</dbReference>
<feature type="compositionally biased region" description="Basic residues" evidence="1">
    <location>
        <begin position="255"/>
        <end position="265"/>
    </location>
</feature>
<evidence type="ECO:0000256" key="1">
    <source>
        <dbReference type="SAM" id="MobiDB-lite"/>
    </source>
</evidence>
<evidence type="ECO:0000313" key="3">
    <source>
        <dbReference type="Proteomes" id="UP001175353"/>
    </source>
</evidence>
<dbReference type="GO" id="GO:0003824">
    <property type="term" value="F:catalytic activity"/>
    <property type="evidence" value="ECO:0007669"/>
    <property type="project" value="InterPro"/>
</dbReference>
<proteinExistence type="predicted"/>
<feature type="compositionally biased region" description="Basic and acidic residues" evidence="1">
    <location>
        <begin position="295"/>
        <end position="310"/>
    </location>
</feature>
<evidence type="ECO:0000313" key="2">
    <source>
        <dbReference type="EMBL" id="KAK0990604.1"/>
    </source>
</evidence>
<name>A0AAN6KMF4_9PEZI</name>
<feature type="region of interest" description="Disordered" evidence="1">
    <location>
        <begin position="352"/>
        <end position="372"/>
    </location>
</feature>
<organism evidence="2 3">
    <name type="scientific">Friedmanniomyces endolithicus</name>
    <dbReference type="NCBI Taxonomy" id="329885"/>
    <lineage>
        <taxon>Eukaryota</taxon>
        <taxon>Fungi</taxon>
        <taxon>Dikarya</taxon>
        <taxon>Ascomycota</taxon>
        <taxon>Pezizomycotina</taxon>
        <taxon>Dothideomycetes</taxon>
        <taxon>Dothideomycetidae</taxon>
        <taxon>Mycosphaerellales</taxon>
        <taxon>Teratosphaeriaceae</taxon>
        <taxon>Friedmanniomyces</taxon>
    </lineage>
</organism>
<reference evidence="2" key="1">
    <citation type="submission" date="2023-06" db="EMBL/GenBank/DDBJ databases">
        <title>Black Yeasts Isolated from many extreme environments.</title>
        <authorList>
            <person name="Coleine C."/>
            <person name="Stajich J.E."/>
            <person name="Selbmann L."/>
        </authorList>
    </citation>
    <scope>NUCLEOTIDE SEQUENCE</scope>
    <source>
        <strain evidence="2">CCFEE 5200</strain>
    </source>
</reference>
<sequence>MKTDNYLTLCLEQAAKSSLHYRHGCIIVRGGKVIGQGYNDYRPGYEGGSLKHGRIAKCGLDGPAIAELKEKMKKQKNRPKEQQRHPQSGNSFKPCEGAGGGHQANVPLSMHSEMMAIHSALAASGTMSSTALASEKPCFKLPRSDKRKARLRAEVLKRYVDTVCSGTAETDTATQGAGKLAVLKLPHLNQVVHHHAHNNTTKPGREELYRDEEEEEEEEEEPELEASRRQTQRSGVQHLVKECHRAFHAPPSGEKHHHHQKRKGKEGKNVKEREYEYEGQCDRDGQHIQQGHGRQQREASASRRTSEDTARAYDSAVHGVMTDMSRQACTDALTHERPKISSKRPGKILMRFHDEPPQPVPKLLPIDRTGSNTNERKKHLRLVGADLYVARLGRCATTGNKRASPHVAPIPASEDRMQPEDCCDAVLESSIESLSITTSNKATGSLHDDLENREPTPRRVALAPATLDLDTIRSSRPCYRCINDMHTAGIKRVFWTNDAGGWEGAKVRDLIDALDDSMESVASGVGGGPTGNGVFVTKHEVLMLKRL</sequence>
<feature type="region of interest" description="Disordered" evidence="1">
    <location>
        <begin position="194"/>
        <end position="310"/>
    </location>
</feature>
<gene>
    <name evidence="2" type="ORF">LTR91_008917</name>
</gene>
<dbReference type="InterPro" id="IPR016193">
    <property type="entry name" value="Cytidine_deaminase-like"/>
</dbReference>
<keyword evidence="3" id="KW-1185">Reference proteome</keyword>
<feature type="compositionally biased region" description="Basic and acidic residues" evidence="1">
    <location>
        <begin position="266"/>
        <end position="286"/>
    </location>
</feature>
<evidence type="ECO:0008006" key="4">
    <source>
        <dbReference type="Google" id="ProtNLM"/>
    </source>
</evidence>
<dbReference type="SUPFAM" id="SSF53927">
    <property type="entry name" value="Cytidine deaminase-like"/>
    <property type="match status" value="1"/>
</dbReference>
<dbReference type="Proteomes" id="UP001175353">
    <property type="component" value="Unassembled WGS sequence"/>
</dbReference>
<accession>A0AAN6KMF4</accession>
<dbReference type="EMBL" id="JAUJLE010000070">
    <property type="protein sequence ID" value="KAK0990604.1"/>
    <property type="molecule type" value="Genomic_DNA"/>
</dbReference>
<feature type="region of interest" description="Disordered" evidence="1">
    <location>
        <begin position="72"/>
        <end position="106"/>
    </location>
</feature>
<feature type="compositionally biased region" description="Acidic residues" evidence="1">
    <location>
        <begin position="209"/>
        <end position="224"/>
    </location>
</feature>
<protein>
    <recommendedName>
        <fullName evidence="4">CMP/dCMP-type deaminase domain-containing protein</fullName>
    </recommendedName>
</protein>
<comment type="caution">
    <text evidence="2">The sequence shown here is derived from an EMBL/GenBank/DDBJ whole genome shotgun (WGS) entry which is preliminary data.</text>
</comment>